<evidence type="ECO:0000256" key="4">
    <source>
        <dbReference type="ARBA" id="ARBA00022490"/>
    </source>
</evidence>
<evidence type="ECO:0000313" key="9">
    <source>
        <dbReference type="Proteomes" id="UP000270296"/>
    </source>
</evidence>
<dbReference type="SMART" id="SM00913">
    <property type="entry name" value="IBN_N"/>
    <property type="match status" value="1"/>
</dbReference>
<dbReference type="InterPro" id="IPR011989">
    <property type="entry name" value="ARM-like"/>
</dbReference>
<evidence type="ECO:0000256" key="6">
    <source>
        <dbReference type="ARBA" id="ARBA00023242"/>
    </source>
</evidence>
<accession>A0A183IFG5</accession>
<reference evidence="10" key="1">
    <citation type="submission" date="2016-06" db="UniProtKB">
        <authorList>
            <consortium name="WormBaseParasite"/>
        </authorList>
    </citation>
    <scope>IDENTIFICATION</scope>
</reference>
<dbReference type="AlphaFoldDB" id="A0A183IFG5"/>
<proteinExistence type="predicted"/>
<dbReference type="Pfam" id="PF03810">
    <property type="entry name" value="IBN_N"/>
    <property type="match status" value="1"/>
</dbReference>
<dbReference type="GO" id="GO:0005829">
    <property type="term" value="C:cytosol"/>
    <property type="evidence" value="ECO:0007669"/>
    <property type="project" value="TreeGrafter"/>
</dbReference>
<protein>
    <submittedName>
        <fullName evidence="10">Importin N-terminal domain-containing protein</fullName>
    </submittedName>
</protein>
<dbReference type="EMBL" id="UZAM01007189">
    <property type="protein sequence ID" value="VDO97375.1"/>
    <property type="molecule type" value="Genomic_DNA"/>
</dbReference>
<dbReference type="Proteomes" id="UP000270296">
    <property type="component" value="Unassembled WGS sequence"/>
</dbReference>
<dbReference type="GO" id="GO:0005049">
    <property type="term" value="F:nuclear export signal receptor activity"/>
    <property type="evidence" value="ECO:0007669"/>
    <property type="project" value="TreeGrafter"/>
</dbReference>
<dbReference type="OrthoDB" id="3268246at2759"/>
<dbReference type="PANTHER" id="PTHR10997:SF8">
    <property type="entry name" value="EXPORTIN-2"/>
    <property type="match status" value="1"/>
</dbReference>
<keyword evidence="6" id="KW-0539">Nucleus</keyword>
<feature type="domain" description="Importin N-terminal" evidence="7">
    <location>
        <begin position="40"/>
        <end position="114"/>
    </location>
</feature>
<evidence type="ECO:0000256" key="5">
    <source>
        <dbReference type="ARBA" id="ARBA00022927"/>
    </source>
</evidence>
<evidence type="ECO:0000313" key="10">
    <source>
        <dbReference type="WBParaSite" id="SBAD_0000247201-mRNA-1"/>
    </source>
</evidence>
<keyword evidence="5" id="KW-0653">Protein transport</keyword>
<gene>
    <name evidence="8" type="ORF">SBAD_LOCUS2359</name>
</gene>
<evidence type="ECO:0000256" key="1">
    <source>
        <dbReference type="ARBA" id="ARBA00004123"/>
    </source>
</evidence>
<evidence type="ECO:0000256" key="3">
    <source>
        <dbReference type="ARBA" id="ARBA00022448"/>
    </source>
</evidence>
<evidence type="ECO:0000259" key="7">
    <source>
        <dbReference type="PROSITE" id="PS50166"/>
    </source>
</evidence>
<organism evidence="10">
    <name type="scientific">Soboliphyme baturini</name>
    <dbReference type="NCBI Taxonomy" id="241478"/>
    <lineage>
        <taxon>Eukaryota</taxon>
        <taxon>Metazoa</taxon>
        <taxon>Ecdysozoa</taxon>
        <taxon>Nematoda</taxon>
        <taxon>Enoplea</taxon>
        <taxon>Dorylaimia</taxon>
        <taxon>Dioctophymatida</taxon>
        <taxon>Dioctophymatoidea</taxon>
        <taxon>Soboliphymatidae</taxon>
        <taxon>Soboliphyme</taxon>
    </lineage>
</organism>
<dbReference type="PROSITE" id="PS50166">
    <property type="entry name" value="IMPORTIN_B_NT"/>
    <property type="match status" value="1"/>
</dbReference>
<dbReference type="GO" id="GO:0005635">
    <property type="term" value="C:nuclear envelope"/>
    <property type="evidence" value="ECO:0007669"/>
    <property type="project" value="TreeGrafter"/>
</dbReference>
<dbReference type="InterPro" id="IPR016024">
    <property type="entry name" value="ARM-type_fold"/>
</dbReference>
<reference evidence="8 9" key="2">
    <citation type="submission" date="2018-11" db="EMBL/GenBank/DDBJ databases">
        <authorList>
            <consortium name="Pathogen Informatics"/>
        </authorList>
    </citation>
    <scope>NUCLEOTIDE SEQUENCE [LARGE SCALE GENOMIC DNA]</scope>
</reference>
<dbReference type="WBParaSite" id="SBAD_0000247201-mRNA-1">
    <property type="protein sequence ID" value="SBAD_0000247201-mRNA-1"/>
    <property type="gene ID" value="SBAD_0000247201"/>
</dbReference>
<dbReference type="Gene3D" id="1.25.10.10">
    <property type="entry name" value="Leucine-rich Repeat Variant"/>
    <property type="match status" value="1"/>
</dbReference>
<name>A0A183IFG5_9BILA</name>
<evidence type="ECO:0000313" key="8">
    <source>
        <dbReference type="EMBL" id="VDO97375.1"/>
    </source>
</evidence>
<dbReference type="SUPFAM" id="SSF48371">
    <property type="entry name" value="ARM repeat"/>
    <property type="match status" value="1"/>
</dbReference>
<keyword evidence="3" id="KW-0813">Transport</keyword>
<dbReference type="GO" id="GO:0006611">
    <property type="term" value="P:protein export from nucleus"/>
    <property type="evidence" value="ECO:0007669"/>
    <property type="project" value="TreeGrafter"/>
</dbReference>
<dbReference type="GO" id="GO:0006606">
    <property type="term" value="P:protein import into nucleus"/>
    <property type="evidence" value="ECO:0007669"/>
    <property type="project" value="TreeGrafter"/>
</dbReference>
<dbReference type="GO" id="GO:0031267">
    <property type="term" value="F:small GTPase binding"/>
    <property type="evidence" value="ECO:0007669"/>
    <property type="project" value="InterPro"/>
</dbReference>
<evidence type="ECO:0000256" key="2">
    <source>
        <dbReference type="ARBA" id="ARBA00004496"/>
    </source>
</evidence>
<sequence length="567" mass="64785">MRTGAMSALSSMEPNENNMRVFSNYLQQTLSPDDQIRKPAESFLVSVEHNEGFSRLVISVILSPDFSVEVKMAGAITLKNFVRHNWNLTKDDVHYISDTDRAYIKEQILGLMIIAAPNIKRQVAEALAVIGKSDFPDRWPCLVGDFVSYLTSGDFDVIQSVLQTAHSLFKHYRSDAKSNELWAEIKYVLDNFASPLTELFKLTVTYVIDMISSPTRTPENSKTAKAAIASLTLMAKIFYSLNIQDLPEFFEDNINVWMSNFLTLLKADFSPLVSPNEDVVENLRSQICNNIGMYAQRYEEEFSPYLSSFVEVVWNMLLNTGREVKYDLLVANAVSFLASVCERERYKGLFENNETLAYICERIIVPNMELRQCDLDIYQDNPEEYVQKDIEGFDASARRRSASDFVRILCKYFEPSVIHLCSTYINQLFTEYAVNPMQNWQRKDAAIHLVMSLISRGQTAKYGATKTTELVNIAEFFNNHVKPELESETDLCMLKMDALKYVVTFRHQLPKEELQKCLPVFIKLLKSADVGVRSYAAHLLECVLTMKDLKGKLSSQFVVDRSRFVTG</sequence>
<dbReference type="InterPro" id="IPR013713">
    <property type="entry name" value="XPO2_central"/>
</dbReference>
<keyword evidence="9" id="KW-1185">Reference proteome</keyword>
<dbReference type="Pfam" id="PF08506">
    <property type="entry name" value="Cse1"/>
    <property type="match status" value="1"/>
</dbReference>
<dbReference type="PANTHER" id="PTHR10997">
    <property type="entry name" value="IMPORTIN-7, 8, 11"/>
    <property type="match status" value="1"/>
</dbReference>
<dbReference type="InterPro" id="IPR001494">
    <property type="entry name" value="Importin-beta_N"/>
</dbReference>
<comment type="subcellular location">
    <subcellularLocation>
        <location evidence="2">Cytoplasm</location>
    </subcellularLocation>
    <subcellularLocation>
        <location evidence="1">Nucleus</location>
    </subcellularLocation>
</comment>
<keyword evidence="4" id="KW-0963">Cytoplasm</keyword>